<protein>
    <submittedName>
        <fullName evidence="1">Uncharacterized protein</fullName>
    </submittedName>
</protein>
<sequence length="40" mass="4419">MCACLFVYVLGTSTSCPKQDAFCSRNADSFLTLFHGRLSQ</sequence>
<evidence type="ECO:0000313" key="1">
    <source>
        <dbReference type="EMBL" id="CCX07809.1"/>
    </source>
</evidence>
<dbReference type="EMBL" id="HF935378">
    <property type="protein sequence ID" value="CCX07809.1"/>
    <property type="molecule type" value="Genomic_DNA"/>
</dbReference>
<accession>U4KZZ3</accession>
<dbReference type="AlphaFoldDB" id="U4KZZ3"/>
<reference evidence="1 2" key="1">
    <citation type="journal article" date="2013" name="PLoS Genet.">
        <title>The genome and development-dependent transcriptomes of Pyronema confluens: a window into fungal evolution.</title>
        <authorList>
            <person name="Traeger S."/>
            <person name="Altegoer F."/>
            <person name="Freitag M."/>
            <person name="Gabaldon T."/>
            <person name="Kempken F."/>
            <person name="Kumar A."/>
            <person name="Marcet-Houben M."/>
            <person name="Poggeler S."/>
            <person name="Stajich J.E."/>
            <person name="Nowrousian M."/>
        </authorList>
    </citation>
    <scope>NUCLEOTIDE SEQUENCE [LARGE SCALE GENOMIC DNA]</scope>
    <source>
        <strain evidence="2">CBS 100304</strain>
        <tissue evidence="1">Vegetative mycelium</tissue>
    </source>
</reference>
<name>U4KZZ3_PYROM</name>
<organism evidence="1 2">
    <name type="scientific">Pyronema omphalodes (strain CBS 100304)</name>
    <name type="common">Pyronema confluens</name>
    <dbReference type="NCBI Taxonomy" id="1076935"/>
    <lineage>
        <taxon>Eukaryota</taxon>
        <taxon>Fungi</taxon>
        <taxon>Dikarya</taxon>
        <taxon>Ascomycota</taxon>
        <taxon>Pezizomycotina</taxon>
        <taxon>Pezizomycetes</taxon>
        <taxon>Pezizales</taxon>
        <taxon>Pyronemataceae</taxon>
        <taxon>Pyronema</taxon>
    </lineage>
</organism>
<evidence type="ECO:0000313" key="2">
    <source>
        <dbReference type="Proteomes" id="UP000018144"/>
    </source>
</evidence>
<gene>
    <name evidence="1" type="ORF">PCON_07398</name>
</gene>
<keyword evidence="2" id="KW-1185">Reference proteome</keyword>
<proteinExistence type="predicted"/>
<dbReference type="Proteomes" id="UP000018144">
    <property type="component" value="Unassembled WGS sequence"/>
</dbReference>